<protein>
    <recommendedName>
        <fullName evidence="3">histidine kinase</fullName>
        <ecNumber evidence="3">2.7.13.3</ecNumber>
    </recommendedName>
</protein>
<dbReference type="SMART" id="SM00304">
    <property type="entry name" value="HAMP"/>
    <property type="match status" value="1"/>
</dbReference>
<reference evidence="14" key="1">
    <citation type="submission" date="2022-08" db="EMBL/GenBank/DDBJ databases">
        <title>Genomic Encyclopedia of Type Strains, Phase V (KMG-V): Genome sequencing to study the core and pangenomes of soil and plant-associated prokaryotes.</title>
        <authorList>
            <person name="Whitman W."/>
        </authorList>
    </citation>
    <scope>NUCLEOTIDE SEQUENCE</scope>
    <source>
        <strain evidence="14">0</strain>
    </source>
</reference>
<dbReference type="Gene3D" id="6.10.340.10">
    <property type="match status" value="1"/>
</dbReference>
<dbReference type="InterPro" id="IPR004358">
    <property type="entry name" value="Sig_transdc_His_kin-like_C"/>
</dbReference>
<dbReference type="EMBL" id="JANUAU010000001">
    <property type="protein sequence ID" value="MCS3676259.1"/>
    <property type="molecule type" value="Genomic_DNA"/>
</dbReference>
<proteinExistence type="predicted"/>
<dbReference type="SMART" id="SM00388">
    <property type="entry name" value="HisKA"/>
    <property type="match status" value="1"/>
</dbReference>
<evidence type="ECO:0000256" key="7">
    <source>
        <dbReference type="ARBA" id="ARBA00022777"/>
    </source>
</evidence>
<evidence type="ECO:0000256" key="5">
    <source>
        <dbReference type="ARBA" id="ARBA00022679"/>
    </source>
</evidence>
<accession>A0A9X2TCR3</accession>
<dbReference type="RefSeq" id="WP_259079113.1">
    <property type="nucleotide sequence ID" value="NZ_JANUAU010000001.1"/>
</dbReference>
<keyword evidence="5" id="KW-0808">Transferase</keyword>
<keyword evidence="9" id="KW-0902">Two-component regulatory system</keyword>
<evidence type="ECO:0000256" key="2">
    <source>
        <dbReference type="ARBA" id="ARBA00004370"/>
    </source>
</evidence>
<evidence type="ECO:0000313" key="14">
    <source>
        <dbReference type="EMBL" id="MCS3676259.1"/>
    </source>
</evidence>
<dbReference type="EC" id="2.7.13.3" evidence="3"/>
<evidence type="ECO:0000259" key="13">
    <source>
        <dbReference type="PROSITE" id="PS50885"/>
    </source>
</evidence>
<dbReference type="Pfam" id="PF00672">
    <property type="entry name" value="HAMP"/>
    <property type="match status" value="1"/>
</dbReference>
<evidence type="ECO:0000313" key="15">
    <source>
        <dbReference type="Proteomes" id="UP001155027"/>
    </source>
</evidence>
<dbReference type="PROSITE" id="PS50885">
    <property type="entry name" value="HAMP"/>
    <property type="match status" value="1"/>
</dbReference>
<feature type="domain" description="HAMP" evidence="13">
    <location>
        <begin position="189"/>
        <end position="242"/>
    </location>
</feature>
<feature type="transmembrane region" description="Helical" evidence="11">
    <location>
        <begin position="20"/>
        <end position="43"/>
    </location>
</feature>
<dbReference type="Gene3D" id="3.30.565.10">
    <property type="entry name" value="Histidine kinase-like ATPase, C-terminal domain"/>
    <property type="match status" value="1"/>
</dbReference>
<dbReference type="PANTHER" id="PTHR45436">
    <property type="entry name" value="SENSOR HISTIDINE KINASE YKOH"/>
    <property type="match status" value="1"/>
</dbReference>
<dbReference type="SUPFAM" id="SSF47384">
    <property type="entry name" value="Homodimeric domain of signal transducing histidine kinase"/>
    <property type="match status" value="1"/>
</dbReference>
<dbReference type="Proteomes" id="UP001155027">
    <property type="component" value="Unassembled WGS sequence"/>
</dbReference>
<evidence type="ECO:0000256" key="6">
    <source>
        <dbReference type="ARBA" id="ARBA00022692"/>
    </source>
</evidence>
<dbReference type="CDD" id="cd06225">
    <property type="entry name" value="HAMP"/>
    <property type="match status" value="1"/>
</dbReference>
<dbReference type="GO" id="GO:0005886">
    <property type="term" value="C:plasma membrane"/>
    <property type="evidence" value="ECO:0007669"/>
    <property type="project" value="TreeGrafter"/>
</dbReference>
<dbReference type="InterPro" id="IPR036097">
    <property type="entry name" value="HisK_dim/P_sf"/>
</dbReference>
<dbReference type="AlphaFoldDB" id="A0A9X2TCR3"/>
<dbReference type="SUPFAM" id="SSF55874">
    <property type="entry name" value="ATPase domain of HSP90 chaperone/DNA topoisomerase II/histidine kinase"/>
    <property type="match status" value="1"/>
</dbReference>
<gene>
    <name evidence="14" type="ORF">GGP71_000155</name>
</gene>
<keyword evidence="10 11" id="KW-0472">Membrane</keyword>
<name>A0A9X2TCR3_9BACT</name>
<dbReference type="PANTHER" id="PTHR45436:SF5">
    <property type="entry name" value="SENSOR HISTIDINE KINASE TRCS"/>
    <property type="match status" value="1"/>
</dbReference>
<dbReference type="SMART" id="SM00387">
    <property type="entry name" value="HATPase_c"/>
    <property type="match status" value="1"/>
</dbReference>
<feature type="domain" description="Histidine kinase" evidence="12">
    <location>
        <begin position="250"/>
        <end position="464"/>
    </location>
</feature>
<keyword evidence="4" id="KW-0597">Phosphoprotein</keyword>
<keyword evidence="7 14" id="KW-0418">Kinase</keyword>
<evidence type="ECO:0000256" key="11">
    <source>
        <dbReference type="SAM" id="Phobius"/>
    </source>
</evidence>
<dbReference type="PROSITE" id="PS50109">
    <property type="entry name" value="HIS_KIN"/>
    <property type="match status" value="1"/>
</dbReference>
<dbReference type="InterPro" id="IPR003594">
    <property type="entry name" value="HATPase_dom"/>
</dbReference>
<dbReference type="Pfam" id="PF00512">
    <property type="entry name" value="HisKA"/>
    <property type="match status" value="1"/>
</dbReference>
<comment type="catalytic activity">
    <reaction evidence="1">
        <text>ATP + protein L-histidine = ADP + protein N-phospho-L-histidine.</text>
        <dbReference type="EC" id="2.7.13.3"/>
    </reaction>
</comment>
<evidence type="ECO:0000256" key="3">
    <source>
        <dbReference type="ARBA" id="ARBA00012438"/>
    </source>
</evidence>
<evidence type="ECO:0000256" key="10">
    <source>
        <dbReference type="ARBA" id="ARBA00023136"/>
    </source>
</evidence>
<evidence type="ECO:0000256" key="9">
    <source>
        <dbReference type="ARBA" id="ARBA00023012"/>
    </source>
</evidence>
<evidence type="ECO:0000256" key="8">
    <source>
        <dbReference type="ARBA" id="ARBA00022989"/>
    </source>
</evidence>
<dbReference type="InterPro" id="IPR003660">
    <property type="entry name" value="HAMP_dom"/>
</dbReference>
<dbReference type="Pfam" id="PF02518">
    <property type="entry name" value="HATPase_c"/>
    <property type="match status" value="1"/>
</dbReference>
<keyword evidence="8 11" id="KW-1133">Transmembrane helix</keyword>
<dbReference type="InterPro" id="IPR003661">
    <property type="entry name" value="HisK_dim/P_dom"/>
</dbReference>
<dbReference type="InterPro" id="IPR036890">
    <property type="entry name" value="HATPase_C_sf"/>
</dbReference>
<comment type="caution">
    <text evidence="14">The sequence shown here is derived from an EMBL/GenBank/DDBJ whole genome shotgun (WGS) entry which is preliminary data.</text>
</comment>
<keyword evidence="6 11" id="KW-0812">Transmembrane</keyword>
<dbReference type="Gene3D" id="1.10.287.130">
    <property type="match status" value="1"/>
</dbReference>
<dbReference type="CDD" id="cd00075">
    <property type="entry name" value="HATPase"/>
    <property type="match status" value="1"/>
</dbReference>
<evidence type="ECO:0000259" key="12">
    <source>
        <dbReference type="PROSITE" id="PS50109"/>
    </source>
</evidence>
<dbReference type="PRINTS" id="PR00344">
    <property type="entry name" value="BCTRLSENSOR"/>
</dbReference>
<evidence type="ECO:0000256" key="4">
    <source>
        <dbReference type="ARBA" id="ARBA00022553"/>
    </source>
</evidence>
<sequence length="464" mass="50578">MNLRALISRLSISTRLTLWFGTSLLVLLALFVAGLYVSVHLGLHDDLEARLREEAAAVQAHHEAHGFDLTGSSSTASHELQSTPGTFVRLLGPGGDVARASPSFQARPPLSVELPSSRTSTVKTRTWGGTSAQSLYVPFQNESSAVAWMEVTKLQSPIHRQLHALRGWLLLGIVGGVGIAMLGGYGLARRALRPVAALTAAANDMQDRPTGTLPTDFGVKDELTDLADTFNDLIGRLRDSLQRERRFRADAAHNMFTPLTAIQSELDVTLRNPRSETEYREALQVVQQHTETLSSILEELMTLSRIEARTDRPGPARIDVSRQVESRVRRAQQAHPEAASIEWQGEAGLDAPVSPEDLDLVVDHLLDNALKYTPREGRVKVQVAQEKTDVVLRVSDSGIGFDTEAADRIFERFYRTGPAEQQAEGGGLGLPIVKAIAESYGGTVTAWSSGQGEGSTFEVRVPLR</sequence>
<comment type="subcellular location">
    <subcellularLocation>
        <location evidence="2">Membrane</location>
    </subcellularLocation>
</comment>
<evidence type="ECO:0000256" key="1">
    <source>
        <dbReference type="ARBA" id="ARBA00000085"/>
    </source>
</evidence>
<dbReference type="InterPro" id="IPR050428">
    <property type="entry name" value="TCS_sensor_his_kinase"/>
</dbReference>
<dbReference type="CDD" id="cd00082">
    <property type="entry name" value="HisKA"/>
    <property type="match status" value="1"/>
</dbReference>
<dbReference type="GO" id="GO:0000155">
    <property type="term" value="F:phosphorelay sensor kinase activity"/>
    <property type="evidence" value="ECO:0007669"/>
    <property type="project" value="InterPro"/>
</dbReference>
<dbReference type="InterPro" id="IPR005467">
    <property type="entry name" value="His_kinase_dom"/>
</dbReference>
<organism evidence="14 15">
    <name type="scientific">Salinibacter ruber</name>
    <dbReference type="NCBI Taxonomy" id="146919"/>
    <lineage>
        <taxon>Bacteria</taxon>
        <taxon>Pseudomonadati</taxon>
        <taxon>Rhodothermota</taxon>
        <taxon>Rhodothermia</taxon>
        <taxon>Rhodothermales</taxon>
        <taxon>Salinibacteraceae</taxon>
        <taxon>Salinibacter</taxon>
    </lineage>
</organism>
<feature type="transmembrane region" description="Helical" evidence="11">
    <location>
        <begin position="168"/>
        <end position="188"/>
    </location>
</feature>